<evidence type="ECO:0000313" key="2">
    <source>
        <dbReference type="Proteomes" id="UP000095788"/>
    </source>
</evidence>
<reference evidence="1 2" key="1">
    <citation type="submission" date="2015-09" db="EMBL/GenBank/DDBJ databases">
        <authorList>
            <consortium name="Pathogen Informatics"/>
        </authorList>
    </citation>
    <scope>NUCLEOTIDE SEQUENCE [LARGE SCALE GENOMIC DNA]</scope>
    <source>
        <strain evidence="1 2">2789STDY5834942</strain>
    </source>
</reference>
<sequence>MMMKQNDSFAEPRFPVRSYGKGELAMYYLPGIAQQTAVNRLNEWIRTAPGLEQRLLATGMNPYCRRYTPAQVQLMINVFGEPS</sequence>
<name>A0A174LJV1_BACUN</name>
<accession>A0A174LJV1</accession>
<dbReference type="InterPro" id="IPR025342">
    <property type="entry name" value="DUF4248"/>
</dbReference>
<gene>
    <name evidence="1" type="ORF">ERS852554_00040</name>
</gene>
<dbReference type="EMBL" id="CZBF01000001">
    <property type="protein sequence ID" value="CUP22996.1"/>
    <property type="molecule type" value="Genomic_DNA"/>
</dbReference>
<dbReference type="AlphaFoldDB" id="A0A174LJV1"/>
<evidence type="ECO:0000313" key="1">
    <source>
        <dbReference type="EMBL" id="CUP22996.1"/>
    </source>
</evidence>
<dbReference type="Pfam" id="PF14053">
    <property type="entry name" value="DUF4248"/>
    <property type="match status" value="1"/>
</dbReference>
<organism evidence="1 2">
    <name type="scientific">Bacteroides uniformis</name>
    <dbReference type="NCBI Taxonomy" id="820"/>
    <lineage>
        <taxon>Bacteria</taxon>
        <taxon>Pseudomonadati</taxon>
        <taxon>Bacteroidota</taxon>
        <taxon>Bacteroidia</taxon>
        <taxon>Bacteroidales</taxon>
        <taxon>Bacteroidaceae</taxon>
        <taxon>Bacteroides</taxon>
    </lineage>
</organism>
<evidence type="ECO:0008006" key="3">
    <source>
        <dbReference type="Google" id="ProtNLM"/>
    </source>
</evidence>
<dbReference type="Proteomes" id="UP000095788">
    <property type="component" value="Unassembled WGS sequence"/>
</dbReference>
<proteinExistence type="predicted"/>
<protein>
    <recommendedName>
        <fullName evidence="3">DUF4248 domain-containing protein</fullName>
    </recommendedName>
</protein>